<accession>A0A371I0P2</accession>
<organism evidence="2 3">
    <name type="scientific">Mucuna pruriens</name>
    <name type="common">Velvet bean</name>
    <name type="synonym">Dolichos pruriens</name>
    <dbReference type="NCBI Taxonomy" id="157652"/>
    <lineage>
        <taxon>Eukaryota</taxon>
        <taxon>Viridiplantae</taxon>
        <taxon>Streptophyta</taxon>
        <taxon>Embryophyta</taxon>
        <taxon>Tracheophyta</taxon>
        <taxon>Spermatophyta</taxon>
        <taxon>Magnoliopsida</taxon>
        <taxon>eudicotyledons</taxon>
        <taxon>Gunneridae</taxon>
        <taxon>Pentapetalae</taxon>
        <taxon>rosids</taxon>
        <taxon>fabids</taxon>
        <taxon>Fabales</taxon>
        <taxon>Fabaceae</taxon>
        <taxon>Papilionoideae</taxon>
        <taxon>50 kb inversion clade</taxon>
        <taxon>NPAAA clade</taxon>
        <taxon>indigoferoid/millettioid clade</taxon>
        <taxon>Phaseoleae</taxon>
        <taxon>Mucuna</taxon>
    </lineage>
</organism>
<feature type="region of interest" description="Disordered" evidence="1">
    <location>
        <begin position="173"/>
        <end position="195"/>
    </location>
</feature>
<comment type="caution">
    <text evidence="2">The sequence shown here is derived from an EMBL/GenBank/DDBJ whole genome shotgun (WGS) entry which is preliminary data.</text>
</comment>
<dbReference type="Proteomes" id="UP000257109">
    <property type="component" value="Unassembled WGS sequence"/>
</dbReference>
<proteinExistence type="predicted"/>
<evidence type="ECO:0000313" key="3">
    <source>
        <dbReference type="Proteomes" id="UP000257109"/>
    </source>
</evidence>
<feature type="compositionally biased region" description="Polar residues" evidence="1">
    <location>
        <begin position="16"/>
        <end position="26"/>
    </location>
</feature>
<protein>
    <submittedName>
        <fullName evidence="2">Uncharacterized protein</fullName>
    </submittedName>
</protein>
<reference evidence="2" key="1">
    <citation type="submission" date="2018-05" db="EMBL/GenBank/DDBJ databases">
        <title>Draft genome of Mucuna pruriens seed.</title>
        <authorList>
            <person name="Nnadi N.E."/>
            <person name="Vos R."/>
            <person name="Hasami M.H."/>
            <person name="Devisetty U.K."/>
            <person name="Aguiy J.C."/>
        </authorList>
    </citation>
    <scope>NUCLEOTIDE SEQUENCE [LARGE SCALE GENOMIC DNA]</scope>
    <source>
        <strain evidence="2">JCA_2017</strain>
    </source>
</reference>
<gene>
    <name evidence="2" type="ORF">CR513_07147</name>
</gene>
<name>A0A371I0P2_MUCPR</name>
<dbReference type="PANTHER" id="PTHR32108">
    <property type="entry name" value="DNA-DIRECTED RNA POLYMERASE SUBUNIT ALPHA"/>
    <property type="match status" value="1"/>
</dbReference>
<dbReference type="EMBL" id="QJKJ01001244">
    <property type="protein sequence ID" value="RDY08602.1"/>
    <property type="molecule type" value="Genomic_DNA"/>
</dbReference>
<feature type="non-terminal residue" evidence="2">
    <location>
        <position position="1"/>
    </location>
</feature>
<keyword evidence="3" id="KW-1185">Reference proteome</keyword>
<sequence length="396" mass="44216">MAYTNPPLAPHIPPYQSRTDNGTASTGRHKKTAKDAGPNSHAIHKAAPPFKLVNIIPLKPLEPPYPRSYDPNVRCDYHDGAIGHATERCWSLKHKVQDLLDGSLLGFQDQGLNVQNNPLLAHRGVVINAISHENRGEVEGADESYFKHLTRTYDGLNRDEVVPVRLTPSWPGQASWPNNPMRSGPKAYPSQPQIRGHLSSSSTATSFLEKLAAQVTQGALEFIFSRFHYFHSLALIFYAHDGARCYHWRFSRLRKCRLGTEKSKVARGDRLDYQHTLVDLILSVLASGGEPSSSTMAIVVEDGITESRPCSRPCRIRLCRVHIGLVFAESESALYTQEFQFYFENAARCTTNSASRMEEGTHLSRLSKVKSALVAYIEGNGNHYLKLLIIHYNLAS</sequence>
<evidence type="ECO:0000313" key="2">
    <source>
        <dbReference type="EMBL" id="RDY08602.1"/>
    </source>
</evidence>
<feature type="region of interest" description="Disordered" evidence="1">
    <location>
        <begin position="1"/>
        <end position="44"/>
    </location>
</feature>
<dbReference type="AlphaFoldDB" id="A0A371I0P2"/>
<evidence type="ECO:0000256" key="1">
    <source>
        <dbReference type="SAM" id="MobiDB-lite"/>
    </source>
</evidence>